<dbReference type="AlphaFoldDB" id="A0ABD6EVN7"/>
<name>A0ABD6EVN7_9BILA</name>
<dbReference type="Proteomes" id="UP001608902">
    <property type="component" value="Unassembled WGS sequence"/>
</dbReference>
<reference evidence="1 2" key="1">
    <citation type="submission" date="2024-08" db="EMBL/GenBank/DDBJ databases">
        <title>Gnathostoma spinigerum genome.</title>
        <authorList>
            <person name="Gonzalez-Bertolin B."/>
            <person name="Monzon S."/>
            <person name="Zaballos A."/>
            <person name="Jimenez P."/>
            <person name="Dekumyoy P."/>
            <person name="Varona S."/>
            <person name="Cuesta I."/>
            <person name="Sumanam S."/>
            <person name="Adisakwattana P."/>
            <person name="Gasser R.B."/>
            <person name="Hernandez-Gonzalez A."/>
            <person name="Young N.D."/>
            <person name="Perteguer M.J."/>
        </authorList>
    </citation>
    <scope>NUCLEOTIDE SEQUENCE [LARGE SCALE GENOMIC DNA]</scope>
    <source>
        <strain evidence="1">AL3</strain>
        <tissue evidence="1">Liver</tissue>
    </source>
</reference>
<gene>
    <name evidence="1" type="ORF">AB6A40_008245</name>
</gene>
<dbReference type="EMBL" id="JBGFUD010007410">
    <property type="protein sequence ID" value="MFH4981536.1"/>
    <property type="molecule type" value="Genomic_DNA"/>
</dbReference>
<proteinExistence type="predicted"/>
<keyword evidence="2" id="KW-1185">Reference proteome</keyword>
<sequence length="157" mass="18222">MGVRVLADDKVNRTIQDHGDFQRNLFNRLEELDETLFQCPATKKTVYCFSIPVYTKAGVISRTCLHGFACLDASNYREEFGGNCMMNADDEDGMTIRMGEVFVTELDLEVTMPRSFYCESFAQPEWRRSKLRHYKYTCICGFRLRRESMGECSRTCV</sequence>
<protein>
    <submittedName>
        <fullName evidence="1">Uncharacterized protein</fullName>
    </submittedName>
</protein>
<evidence type="ECO:0000313" key="1">
    <source>
        <dbReference type="EMBL" id="MFH4981536.1"/>
    </source>
</evidence>
<evidence type="ECO:0000313" key="2">
    <source>
        <dbReference type="Proteomes" id="UP001608902"/>
    </source>
</evidence>
<comment type="caution">
    <text evidence="1">The sequence shown here is derived from an EMBL/GenBank/DDBJ whole genome shotgun (WGS) entry which is preliminary data.</text>
</comment>
<organism evidence="1 2">
    <name type="scientific">Gnathostoma spinigerum</name>
    <dbReference type="NCBI Taxonomy" id="75299"/>
    <lineage>
        <taxon>Eukaryota</taxon>
        <taxon>Metazoa</taxon>
        <taxon>Ecdysozoa</taxon>
        <taxon>Nematoda</taxon>
        <taxon>Chromadorea</taxon>
        <taxon>Rhabditida</taxon>
        <taxon>Spirurina</taxon>
        <taxon>Gnathostomatomorpha</taxon>
        <taxon>Gnathostomatoidea</taxon>
        <taxon>Gnathostomatidae</taxon>
        <taxon>Gnathostoma</taxon>
    </lineage>
</organism>
<accession>A0ABD6EVN7</accession>